<dbReference type="PANTHER" id="PTHR31083:SF5">
    <property type="entry name" value="PROTEIN SOSEKI 1"/>
    <property type="match status" value="1"/>
</dbReference>
<comment type="caution">
    <text evidence="10">The sequence shown here is derived from an EMBL/GenBank/DDBJ whole genome shotgun (WGS) entry which is preliminary data.</text>
</comment>
<keyword evidence="5" id="KW-0472">Membrane</keyword>
<evidence type="ECO:0000313" key="11">
    <source>
        <dbReference type="Proteomes" id="UP000298416"/>
    </source>
</evidence>
<dbReference type="InterPro" id="IPR010369">
    <property type="entry name" value="SOK"/>
</dbReference>
<reference evidence="10" key="1">
    <citation type="submission" date="2018-01" db="EMBL/GenBank/DDBJ databases">
        <authorList>
            <person name="Mao J.F."/>
        </authorList>
    </citation>
    <scope>NUCLEOTIDE SEQUENCE</scope>
    <source>
        <strain evidence="10">Huo1</strain>
        <tissue evidence="10">Leaf</tissue>
    </source>
</reference>
<keyword evidence="2" id="KW-0217">Developmental protein</keyword>
<dbReference type="Pfam" id="PF06136">
    <property type="entry name" value="SOK"/>
    <property type="match status" value="1"/>
</dbReference>
<dbReference type="PANTHER" id="PTHR31083">
    <property type="entry name" value="UPSTREAM OF FLC PROTEIN (DUF966)"/>
    <property type="match status" value="1"/>
</dbReference>
<proteinExistence type="inferred from homology"/>
<evidence type="ECO:0000256" key="2">
    <source>
        <dbReference type="ARBA" id="ARBA00022473"/>
    </source>
</evidence>
<dbReference type="OrthoDB" id="1907705at2759"/>
<feature type="domain" description="SOSEKI DIX-like" evidence="9">
    <location>
        <begin position="52"/>
        <end position="139"/>
    </location>
</feature>
<evidence type="ECO:0000313" key="10">
    <source>
        <dbReference type="EMBL" id="KAG6438467.1"/>
    </source>
</evidence>
<reference evidence="10" key="2">
    <citation type="submission" date="2020-08" db="EMBL/GenBank/DDBJ databases">
        <title>Plant Genome Project.</title>
        <authorList>
            <person name="Zhang R.-G."/>
        </authorList>
    </citation>
    <scope>NUCLEOTIDE SEQUENCE</scope>
    <source>
        <strain evidence="10">Huo1</strain>
        <tissue evidence="10">Leaf</tissue>
    </source>
</reference>
<keyword evidence="11" id="KW-1185">Reference proteome</keyword>
<dbReference type="AlphaFoldDB" id="A0A8X9AD19"/>
<feature type="region of interest" description="Disordered" evidence="8">
    <location>
        <begin position="345"/>
        <end position="370"/>
    </location>
</feature>
<sequence length="370" mass="41662">MYDQPSNFDPKRKSLASRKGSAAMEYTDFHNGRIVRRRIMEAKGGAQVRRLQILYFLSRNGRHEHPHLIRIHHLSNNGVRLRDIKRWLGELRGKNMPESFAWSYKRTYKAGYVWQDILDDDLVTPISDNEYVIKGSEILFTNHNIEISTHRQKEGTPLQDSSKDMQIASPTDIIHSSDSSNYASSKTPSFGSQTSTSADDSVNHILEESSHRSNRESVSNQKKRKTNKLEIISIKGIRKKAATSDKPHHRKSRSGGLFRNFISCGGVDTNDSVVVMASQWYKPLLKTCSGNSADGVRDPAKEKPHVAWPLYGPNCSQCGKTFKPEKLQSHMNSCKGMKALAKASTQNISKKSTSSRNEDSVSAYLPTHKS</sequence>
<evidence type="ECO:0000259" key="9">
    <source>
        <dbReference type="Pfam" id="PF06136"/>
    </source>
</evidence>
<evidence type="ECO:0000256" key="4">
    <source>
        <dbReference type="ARBA" id="ARBA00022618"/>
    </source>
</evidence>
<evidence type="ECO:0000256" key="5">
    <source>
        <dbReference type="ARBA" id="ARBA00023136"/>
    </source>
</evidence>
<feature type="compositionally biased region" description="Basic and acidic residues" evidence="8">
    <location>
        <begin position="201"/>
        <end position="215"/>
    </location>
</feature>
<dbReference type="EMBL" id="PNBA02000001">
    <property type="protein sequence ID" value="KAG6438467.1"/>
    <property type="molecule type" value="Genomic_DNA"/>
</dbReference>
<gene>
    <name evidence="10" type="ORF">SASPL_103410</name>
</gene>
<comment type="subcellular location">
    <subcellularLocation>
        <location evidence="1">Cell membrane</location>
        <topology evidence="1">Peripheral membrane protein</topology>
        <orientation evidence="1">Cytoplasmic side</orientation>
    </subcellularLocation>
</comment>
<protein>
    <recommendedName>
        <fullName evidence="9">SOSEKI DIX-like domain-containing protein</fullName>
    </recommendedName>
</protein>
<feature type="region of interest" description="Disordered" evidence="8">
    <location>
        <begin position="173"/>
        <end position="227"/>
    </location>
</feature>
<accession>A0A8X9AD19</accession>
<evidence type="ECO:0000256" key="7">
    <source>
        <dbReference type="ARBA" id="ARBA00024211"/>
    </source>
</evidence>
<dbReference type="GO" id="GO:0051301">
    <property type="term" value="P:cell division"/>
    <property type="evidence" value="ECO:0007669"/>
    <property type="project" value="UniProtKB-KW"/>
</dbReference>
<dbReference type="Gene3D" id="3.30.160.60">
    <property type="entry name" value="Classic Zinc Finger"/>
    <property type="match status" value="1"/>
</dbReference>
<dbReference type="Proteomes" id="UP000298416">
    <property type="component" value="Unassembled WGS sequence"/>
</dbReference>
<dbReference type="InterPro" id="IPR048351">
    <property type="entry name" value="SOK_DIX"/>
</dbReference>
<evidence type="ECO:0000256" key="1">
    <source>
        <dbReference type="ARBA" id="ARBA00004413"/>
    </source>
</evidence>
<keyword evidence="6" id="KW-0131">Cell cycle</keyword>
<dbReference type="GO" id="GO:0051258">
    <property type="term" value="P:protein polymerization"/>
    <property type="evidence" value="ECO:0007669"/>
    <property type="project" value="UniProtKB-ARBA"/>
</dbReference>
<organism evidence="10">
    <name type="scientific">Salvia splendens</name>
    <name type="common">Scarlet sage</name>
    <dbReference type="NCBI Taxonomy" id="180675"/>
    <lineage>
        <taxon>Eukaryota</taxon>
        <taxon>Viridiplantae</taxon>
        <taxon>Streptophyta</taxon>
        <taxon>Embryophyta</taxon>
        <taxon>Tracheophyta</taxon>
        <taxon>Spermatophyta</taxon>
        <taxon>Magnoliopsida</taxon>
        <taxon>eudicotyledons</taxon>
        <taxon>Gunneridae</taxon>
        <taxon>Pentapetalae</taxon>
        <taxon>asterids</taxon>
        <taxon>lamiids</taxon>
        <taxon>Lamiales</taxon>
        <taxon>Lamiaceae</taxon>
        <taxon>Nepetoideae</taxon>
        <taxon>Mentheae</taxon>
        <taxon>Salviinae</taxon>
        <taxon>Salvia</taxon>
        <taxon>Salvia subgen. Calosphace</taxon>
        <taxon>core Calosphace</taxon>
    </lineage>
</organism>
<feature type="compositionally biased region" description="Polar residues" evidence="8">
    <location>
        <begin position="345"/>
        <end position="355"/>
    </location>
</feature>
<dbReference type="GO" id="GO:0005886">
    <property type="term" value="C:plasma membrane"/>
    <property type="evidence" value="ECO:0007669"/>
    <property type="project" value="UniProtKB-SubCell"/>
</dbReference>
<evidence type="ECO:0000256" key="8">
    <source>
        <dbReference type="SAM" id="MobiDB-lite"/>
    </source>
</evidence>
<comment type="similarity">
    <text evidence="7">Belongs to the SOSEKI family.</text>
</comment>
<name>A0A8X9AD19_SALSN</name>
<evidence type="ECO:0000256" key="6">
    <source>
        <dbReference type="ARBA" id="ARBA00023306"/>
    </source>
</evidence>
<keyword evidence="3" id="KW-1003">Cell membrane</keyword>
<feature type="compositionally biased region" description="Polar residues" evidence="8">
    <location>
        <begin position="174"/>
        <end position="200"/>
    </location>
</feature>
<keyword evidence="4" id="KW-0132">Cell division</keyword>
<evidence type="ECO:0000256" key="3">
    <source>
        <dbReference type="ARBA" id="ARBA00022475"/>
    </source>
</evidence>